<accession>A0A9P8NZ31</accession>
<reference evidence="1" key="1">
    <citation type="journal article" date="2021" name="Open Biol.">
        <title>Shared evolutionary footprints suggest mitochondrial oxidative damage underlies multiple complex I losses in fungi.</title>
        <authorList>
            <person name="Schikora-Tamarit M.A."/>
            <person name="Marcet-Houben M."/>
            <person name="Nosek J."/>
            <person name="Gabaldon T."/>
        </authorList>
    </citation>
    <scope>NUCLEOTIDE SEQUENCE</scope>
    <source>
        <strain evidence="1">NCAIM Y.01608</strain>
    </source>
</reference>
<reference evidence="1" key="2">
    <citation type="submission" date="2021-01" db="EMBL/GenBank/DDBJ databases">
        <authorList>
            <person name="Schikora-Tamarit M.A."/>
        </authorList>
    </citation>
    <scope>NUCLEOTIDE SEQUENCE</scope>
    <source>
        <strain evidence="1">NCAIM Y.01608</strain>
    </source>
</reference>
<feature type="non-terminal residue" evidence="1">
    <location>
        <position position="1"/>
    </location>
</feature>
<evidence type="ECO:0000313" key="1">
    <source>
        <dbReference type="EMBL" id="KAH3662137.1"/>
    </source>
</evidence>
<gene>
    <name evidence="1" type="ORF">OGATHE_004895</name>
</gene>
<keyword evidence="2" id="KW-1185">Reference proteome</keyword>
<dbReference type="EMBL" id="JAEUBD010001309">
    <property type="protein sequence ID" value="KAH3662137.1"/>
    <property type="molecule type" value="Genomic_DNA"/>
</dbReference>
<proteinExistence type="predicted"/>
<organism evidence="1 2">
    <name type="scientific">Ogataea polymorpha</name>
    <dbReference type="NCBI Taxonomy" id="460523"/>
    <lineage>
        <taxon>Eukaryota</taxon>
        <taxon>Fungi</taxon>
        <taxon>Dikarya</taxon>
        <taxon>Ascomycota</taxon>
        <taxon>Saccharomycotina</taxon>
        <taxon>Pichiomycetes</taxon>
        <taxon>Pichiales</taxon>
        <taxon>Pichiaceae</taxon>
        <taxon>Ogataea</taxon>
    </lineage>
</organism>
<dbReference type="AlphaFoldDB" id="A0A9P8NZ31"/>
<evidence type="ECO:0000313" key="2">
    <source>
        <dbReference type="Proteomes" id="UP000788993"/>
    </source>
</evidence>
<protein>
    <submittedName>
        <fullName evidence="1">Uncharacterized protein</fullName>
    </submittedName>
</protein>
<dbReference type="Proteomes" id="UP000788993">
    <property type="component" value="Unassembled WGS sequence"/>
</dbReference>
<name>A0A9P8NZ31_9ASCO</name>
<sequence>YQRVYLASTATQQYCPFQNDAGDLSVQNEQDLHKYTSSTGAGPETSVTGAVALEIGIVHESGPEIQYPAACETNREKRRFQTVEKLNLFQIANFSANHGSSR</sequence>
<comment type="caution">
    <text evidence="1">The sequence shown here is derived from an EMBL/GenBank/DDBJ whole genome shotgun (WGS) entry which is preliminary data.</text>
</comment>